<dbReference type="InterPro" id="IPR050624">
    <property type="entry name" value="HTH-type_Tx_Regulator"/>
</dbReference>
<dbReference type="Proteomes" id="UP000187651">
    <property type="component" value="Unassembled WGS sequence"/>
</dbReference>
<dbReference type="PANTHER" id="PTHR43479">
    <property type="entry name" value="ACREF/ENVCD OPERON REPRESSOR-RELATED"/>
    <property type="match status" value="1"/>
</dbReference>
<dbReference type="InterPro" id="IPR009057">
    <property type="entry name" value="Homeodomain-like_sf"/>
</dbReference>
<dbReference type="Gene3D" id="1.10.357.10">
    <property type="entry name" value="Tetracycline Repressor, domain 2"/>
    <property type="match status" value="1"/>
</dbReference>
<accession>A0A1G9TP19</accession>
<keyword evidence="5" id="KW-1185">Reference proteome</keyword>
<dbReference type="RefSeq" id="WP_207645127.1">
    <property type="nucleotide sequence ID" value="NZ_FNHZ01000001.1"/>
</dbReference>
<feature type="DNA-binding region" description="H-T-H motif" evidence="2">
    <location>
        <begin position="31"/>
        <end position="50"/>
    </location>
</feature>
<feature type="domain" description="HTH tetR-type" evidence="3">
    <location>
        <begin position="8"/>
        <end position="68"/>
    </location>
</feature>
<evidence type="ECO:0000313" key="4">
    <source>
        <dbReference type="EMBL" id="SDM48845.1"/>
    </source>
</evidence>
<dbReference type="GO" id="GO:0003677">
    <property type="term" value="F:DNA binding"/>
    <property type="evidence" value="ECO:0007669"/>
    <property type="project" value="UniProtKB-UniRule"/>
</dbReference>
<organism evidence="4 5">
    <name type="scientific">Lachnospira pectinoschiza</name>
    <dbReference type="NCBI Taxonomy" id="28052"/>
    <lineage>
        <taxon>Bacteria</taxon>
        <taxon>Bacillati</taxon>
        <taxon>Bacillota</taxon>
        <taxon>Clostridia</taxon>
        <taxon>Lachnospirales</taxon>
        <taxon>Lachnospiraceae</taxon>
        <taxon>Lachnospira</taxon>
    </lineage>
</organism>
<reference evidence="5" key="1">
    <citation type="submission" date="2016-10" db="EMBL/GenBank/DDBJ databases">
        <authorList>
            <person name="Varghese N."/>
            <person name="Submissions S."/>
        </authorList>
    </citation>
    <scope>NUCLEOTIDE SEQUENCE [LARGE SCALE GENOMIC DNA]</scope>
    <source>
        <strain evidence="5">M83</strain>
    </source>
</reference>
<dbReference type="InterPro" id="IPR001647">
    <property type="entry name" value="HTH_TetR"/>
</dbReference>
<dbReference type="SUPFAM" id="SSF46689">
    <property type="entry name" value="Homeodomain-like"/>
    <property type="match status" value="1"/>
</dbReference>
<dbReference type="PANTHER" id="PTHR43479:SF11">
    <property type="entry name" value="ACREF_ENVCD OPERON REPRESSOR-RELATED"/>
    <property type="match status" value="1"/>
</dbReference>
<proteinExistence type="predicted"/>
<sequence length="168" mass="19520">MNNEEKNTYAKTQLKNATIKLLKDYDLCDISIGLISETAQVSRNAFYRNYNTKEEIITEYISDLIHGWQTDYQKENHDSNSELYGSLFKHLYDQKGFYLLLKKRNLFHLFLSVMISLFGPKPEYDNMAAYTTAFVSYGTYGWIEEWIARGMQESADVMTALLTANGMK</sequence>
<dbReference type="Pfam" id="PF14278">
    <property type="entry name" value="TetR_C_8"/>
    <property type="match status" value="1"/>
</dbReference>
<gene>
    <name evidence="4" type="ORF">SAMN05216544_0413</name>
</gene>
<name>A0A1G9TP19_9FIRM</name>
<dbReference type="EMBL" id="FNHZ01000001">
    <property type="protein sequence ID" value="SDM48845.1"/>
    <property type="molecule type" value="Genomic_DNA"/>
</dbReference>
<keyword evidence="1 2" id="KW-0238">DNA-binding</keyword>
<evidence type="ECO:0000256" key="1">
    <source>
        <dbReference type="ARBA" id="ARBA00023125"/>
    </source>
</evidence>
<evidence type="ECO:0000313" key="5">
    <source>
        <dbReference type="Proteomes" id="UP000187651"/>
    </source>
</evidence>
<dbReference type="InterPro" id="IPR039532">
    <property type="entry name" value="TetR_C_Firmicutes"/>
</dbReference>
<evidence type="ECO:0000259" key="3">
    <source>
        <dbReference type="PROSITE" id="PS50977"/>
    </source>
</evidence>
<dbReference type="PROSITE" id="PS50977">
    <property type="entry name" value="HTH_TETR_2"/>
    <property type="match status" value="1"/>
</dbReference>
<protein>
    <submittedName>
        <fullName evidence="4">Transcriptional regulator, TetR family</fullName>
    </submittedName>
</protein>
<dbReference type="AlphaFoldDB" id="A0A1G9TP19"/>
<evidence type="ECO:0000256" key="2">
    <source>
        <dbReference type="PROSITE-ProRule" id="PRU00335"/>
    </source>
</evidence>